<protein>
    <submittedName>
        <fullName evidence="1">Uncharacterized protein</fullName>
    </submittedName>
</protein>
<dbReference type="OrthoDB" id="7262897at2"/>
<comment type="caution">
    <text evidence="1">The sequence shown here is derived from an EMBL/GenBank/DDBJ whole genome shotgun (WGS) entry which is preliminary data.</text>
</comment>
<dbReference type="Proteomes" id="UP000245765">
    <property type="component" value="Unassembled WGS sequence"/>
</dbReference>
<proteinExistence type="predicted"/>
<keyword evidence="2" id="KW-1185">Reference proteome</keyword>
<evidence type="ECO:0000313" key="2">
    <source>
        <dbReference type="Proteomes" id="UP000245765"/>
    </source>
</evidence>
<dbReference type="AlphaFoldDB" id="A0A317FLV9"/>
<accession>A0A317FLV9</accession>
<name>A0A317FLV9_9PROT</name>
<evidence type="ECO:0000313" key="1">
    <source>
        <dbReference type="EMBL" id="PWS38939.1"/>
    </source>
</evidence>
<reference evidence="2" key="1">
    <citation type="submission" date="2018-05" db="EMBL/GenBank/DDBJ databases">
        <authorList>
            <person name="Du Z."/>
            <person name="Wang X."/>
        </authorList>
    </citation>
    <scope>NUCLEOTIDE SEQUENCE [LARGE SCALE GENOMIC DNA]</scope>
    <source>
        <strain evidence="2">CQN31</strain>
    </source>
</reference>
<organism evidence="1 2">
    <name type="scientific">Falsiroseomonas bella</name>
    <dbReference type="NCBI Taxonomy" id="2184016"/>
    <lineage>
        <taxon>Bacteria</taxon>
        <taxon>Pseudomonadati</taxon>
        <taxon>Pseudomonadota</taxon>
        <taxon>Alphaproteobacteria</taxon>
        <taxon>Acetobacterales</taxon>
        <taxon>Roseomonadaceae</taxon>
        <taxon>Falsiroseomonas</taxon>
    </lineage>
</organism>
<dbReference type="RefSeq" id="WP_109869560.1">
    <property type="nucleotide sequence ID" value="NZ_QGNA01000001.1"/>
</dbReference>
<sequence>MQPEPDRDIGAALAAAPPEKLGRIVGLLDSLQARGAADALLAAARPRLKDLRPDRPMRFTRLLAVPLEPALVAPEAWTRAPIEIPRSALTPIGDAVRGALGLAADEIEAAALGRTMADAALVARLGARLWPLAAGAVLPAIPPGWEAAGLPAASAAPVLALCRALWRGPSRQPAPGG</sequence>
<dbReference type="EMBL" id="QGNA01000001">
    <property type="protein sequence ID" value="PWS38939.1"/>
    <property type="molecule type" value="Genomic_DNA"/>
</dbReference>
<gene>
    <name evidence="1" type="ORF">DFH01_06745</name>
</gene>